<evidence type="ECO:0000313" key="3">
    <source>
        <dbReference type="Proteomes" id="UP000029079"/>
    </source>
</evidence>
<dbReference type="KEGG" id="wct:WS74_1100"/>
<dbReference type="AlphaFoldDB" id="A0A088GL06"/>
<keyword evidence="3" id="KW-1185">Reference proteome</keyword>
<keyword evidence="1" id="KW-0812">Transmembrane</keyword>
<evidence type="ECO:0000313" key="2">
    <source>
        <dbReference type="EMBL" id="AIM63351.1"/>
    </source>
</evidence>
<keyword evidence="1" id="KW-0472">Membrane</keyword>
<name>A0A088GL06_9LACO</name>
<sequence>MIKNLNTDTQIALRDVVPNLITCIPVSIVISFYGAIYLAIVLIGASVLLFIIDLLFLRYTKCGRNRVLKEKRKREEKM</sequence>
<dbReference type="EMBL" id="CP009223">
    <property type="protein sequence ID" value="AIM63351.1"/>
    <property type="molecule type" value="Genomic_DNA"/>
</dbReference>
<dbReference type="Proteomes" id="UP000029079">
    <property type="component" value="Chromosome"/>
</dbReference>
<proteinExistence type="predicted"/>
<gene>
    <name evidence="2" type="ORF">WS74_1100</name>
</gene>
<keyword evidence="1" id="KW-1133">Transmembrane helix</keyword>
<organism evidence="2 3">
    <name type="scientific">Weissella ceti</name>
    <dbReference type="NCBI Taxonomy" id="759620"/>
    <lineage>
        <taxon>Bacteria</taxon>
        <taxon>Bacillati</taxon>
        <taxon>Bacillota</taxon>
        <taxon>Bacilli</taxon>
        <taxon>Lactobacillales</taxon>
        <taxon>Lactobacillaceae</taxon>
        <taxon>Weissella</taxon>
    </lineage>
</organism>
<dbReference type="KEGG" id="wci:WS105_1096"/>
<evidence type="ECO:0000256" key="1">
    <source>
        <dbReference type="SAM" id="Phobius"/>
    </source>
</evidence>
<protein>
    <submittedName>
        <fullName evidence="2">Uncharacterized protein</fullName>
    </submittedName>
</protein>
<feature type="transmembrane region" description="Helical" evidence="1">
    <location>
        <begin position="12"/>
        <end position="30"/>
    </location>
</feature>
<reference evidence="3" key="2">
    <citation type="submission" date="2014-08" db="EMBL/GenBank/DDBJ databases">
        <title>Complete genome of Weissella ceti strain WS74 isolated from diseased rainbow trout in Brazil.</title>
        <authorList>
            <person name="Figueiredo H.C.P."/>
            <person name="Leal C.A.G."/>
            <person name="Pereira F.L."/>
            <person name="Soares S.C."/>
            <person name="Dorella F.A."/>
            <person name="Carvalho A.F."/>
            <person name="Azevedo V.A.C."/>
        </authorList>
    </citation>
    <scope>NUCLEOTIDE SEQUENCE [LARGE SCALE GENOMIC DNA]</scope>
    <source>
        <strain evidence="3">WS74</strain>
    </source>
</reference>
<reference evidence="2 3" key="1">
    <citation type="journal article" date="2014" name="Genome Announc.">
        <title>Complete Genome Sequences of Fish Pathogenic Weissella ceti Strains WS74 and WS105.</title>
        <authorList>
            <person name="Figueiredo H.C."/>
            <person name="Leal C.A."/>
            <person name="Dorella F.A."/>
            <person name="Carvalho A.F."/>
            <person name="Soares S.C."/>
            <person name="Pereira F.L."/>
            <person name="Azevedo V.A."/>
        </authorList>
    </citation>
    <scope>NUCLEOTIDE SEQUENCE [LARGE SCALE GENOMIC DNA]</scope>
    <source>
        <strain evidence="2 3">WS74</strain>
    </source>
</reference>
<accession>A0A088GL06</accession>
<feature type="transmembrane region" description="Helical" evidence="1">
    <location>
        <begin position="36"/>
        <end position="57"/>
    </location>
</feature>